<dbReference type="PANTHER" id="PTHR12126:SF11">
    <property type="entry name" value="NADH DEHYDROGENASE [UBIQUINONE] 1 ALPHA SUBCOMPLEX SUBUNIT 9, MITOCHONDRIAL"/>
    <property type="match status" value="1"/>
</dbReference>
<evidence type="ECO:0000259" key="1">
    <source>
        <dbReference type="Pfam" id="PF13460"/>
    </source>
</evidence>
<dbReference type="PANTHER" id="PTHR12126">
    <property type="entry name" value="NADH-UBIQUINONE OXIDOREDUCTASE 39 KDA SUBUNIT-RELATED"/>
    <property type="match status" value="1"/>
</dbReference>
<gene>
    <name evidence="2" type="ORF">DR950_31615</name>
</gene>
<dbReference type="Pfam" id="PF13460">
    <property type="entry name" value="NAD_binding_10"/>
    <property type="match status" value="1"/>
</dbReference>
<dbReference type="AlphaFoldDB" id="A0A373A0T1"/>
<dbReference type="EMBL" id="QVIG01000001">
    <property type="protein sequence ID" value="RGD61689.1"/>
    <property type="molecule type" value="Genomic_DNA"/>
</dbReference>
<dbReference type="InterPro" id="IPR016040">
    <property type="entry name" value="NAD(P)-bd_dom"/>
</dbReference>
<dbReference type="RefSeq" id="WP_117489808.1">
    <property type="nucleotide sequence ID" value="NZ_QVIG01000001.1"/>
</dbReference>
<evidence type="ECO:0000313" key="2">
    <source>
        <dbReference type="EMBL" id="RGD61689.1"/>
    </source>
</evidence>
<feature type="domain" description="NAD(P)-binding" evidence="1">
    <location>
        <begin position="10"/>
        <end position="146"/>
    </location>
</feature>
<evidence type="ECO:0000313" key="3">
    <source>
        <dbReference type="Proteomes" id="UP000263377"/>
    </source>
</evidence>
<sequence length="260" mass="27544">MTKNTVLVTGGTGTLGRQVVPLLRAAGLPVRVLSRRERPDADGVAYVRGDLLGDPATAAARLDGALAGVDTVLHLAGGPKGDDVATRLLVAAARRAGVRHLVYISVIGADRLPLGYFRAKHAAERAVAESGLPYTVLRAAQFHDLAFTVAEKTARLPLVPAPGGVRWQPVDVREVAARLVELALGEPAGAVPDLAGPTVYAMEELTRGYLAVRGRSRRRLPLRVPGKVGRAYRAGENLAPAGADHGRRTWEEYLAERLAA</sequence>
<dbReference type="InterPro" id="IPR051207">
    <property type="entry name" value="ComplexI_NDUFA9_subunit"/>
</dbReference>
<dbReference type="SUPFAM" id="SSF51735">
    <property type="entry name" value="NAD(P)-binding Rossmann-fold domains"/>
    <property type="match status" value="1"/>
</dbReference>
<comment type="caution">
    <text evidence="2">The sequence shown here is derived from an EMBL/GenBank/DDBJ whole genome shotgun (WGS) entry which is preliminary data.</text>
</comment>
<reference evidence="2 3" key="1">
    <citation type="submission" date="2018-08" db="EMBL/GenBank/DDBJ databases">
        <title>Diversity &amp; Physiological Properties of Lignin-Decomposing Actinobacteria from Soil.</title>
        <authorList>
            <person name="Roh S.G."/>
            <person name="Kim S.B."/>
        </authorList>
    </citation>
    <scope>NUCLEOTIDE SEQUENCE [LARGE SCALE GENOMIC DNA]</scope>
    <source>
        <strain evidence="2 3">MMS17-GH009</strain>
    </source>
</reference>
<dbReference type="GO" id="GO:0044877">
    <property type="term" value="F:protein-containing complex binding"/>
    <property type="evidence" value="ECO:0007669"/>
    <property type="project" value="TreeGrafter"/>
</dbReference>
<accession>A0A373A0T1</accession>
<dbReference type="InterPro" id="IPR036291">
    <property type="entry name" value="NAD(P)-bd_dom_sf"/>
</dbReference>
<name>A0A373A0T1_9ACTN</name>
<protein>
    <submittedName>
        <fullName evidence="2">NAD-dependent epimerase/dehydratase family protein</fullName>
    </submittedName>
</protein>
<proteinExistence type="predicted"/>
<dbReference type="Gene3D" id="3.40.50.720">
    <property type="entry name" value="NAD(P)-binding Rossmann-like Domain"/>
    <property type="match status" value="1"/>
</dbReference>
<keyword evidence="3" id="KW-1185">Reference proteome</keyword>
<dbReference type="Proteomes" id="UP000263377">
    <property type="component" value="Unassembled WGS sequence"/>
</dbReference>
<organism evidence="2 3">
    <name type="scientific">Kitasatospora xanthocidica</name>
    <dbReference type="NCBI Taxonomy" id="83382"/>
    <lineage>
        <taxon>Bacteria</taxon>
        <taxon>Bacillati</taxon>
        <taxon>Actinomycetota</taxon>
        <taxon>Actinomycetes</taxon>
        <taxon>Kitasatosporales</taxon>
        <taxon>Streptomycetaceae</taxon>
        <taxon>Kitasatospora</taxon>
    </lineage>
</organism>